<protein>
    <submittedName>
        <fullName evidence="1">Pyrimidine 5'-nucleotidase</fullName>
    </submittedName>
</protein>
<dbReference type="InterPro" id="IPR036412">
    <property type="entry name" value="HAD-like_sf"/>
</dbReference>
<dbReference type="Proteomes" id="UP000785783">
    <property type="component" value="Unassembled WGS sequence"/>
</dbReference>
<dbReference type="Pfam" id="PF00702">
    <property type="entry name" value="Hydrolase"/>
    <property type="match status" value="1"/>
</dbReference>
<dbReference type="EMBL" id="JADHOK010000053">
    <property type="protein sequence ID" value="MBL6761956.1"/>
    <property type="molecule type" value="Genomic_DNA"/>
</dbReference>
<dbReference type="InterPro" id="IPR010237">
    <property type="entry name" value="Pyr-5-nucltdase"/>
</dbReference>
<dbReference type="PRINTS" id="PR00413">
    <property type="entry name" value="HADHALOGNASE"/>
</dbReference>
<dbReference type="SFLD" id="SFLDG01132">
    <property type="entry name" value="C1.5.3:_5'-Nucleotidase_Like"/>
    <property type="match status" value="1"/>
</dbReference>
<dbReference type="SUPFAM" id="SSF56784">
    <property type="entry name" value="HAD-like"/>
    <property type="match status" value="1"/>
</dbReference>
<name>A0A937HFQ0_9PROT</name>
<dbReference type="PANTHER" id="PTHR12725">
    <property type="entry name" value="HALOACID DEHALOGENASE-LIKE HYDROLASE"/>
    <property type="match status" value="1"/>
</dbReference>
<comment type="caution">
    <text evidence="1">The sequence shown here is derived from an EMBL/GenBank/DDBJ whole genome shotgun (WGS) entry which is preliminary data.</text>
</comment>
<dbReference type="NCBIfam" id="TIGR01993">
    <property type="entry name" value="Pyr-5-nucltdase"/>
    <property type="match status" value="1"/>
</dbReference>
<dbReference type="InterPro" id="IPR006439">
    <property type="entry name" value="HAD-SF_hydro_IA"/>
</dbReference>
<accession>A0A937HFQ0</accession>
<dbReference type="SFLD" id="SFLDG01129">
    <property type="entry name" value="C1.5:_HAD__Beta-PGM__Phosphata"/>
    <property type="match status" value="1"/>
</dbReference>
<dbReference type="InterPro" id="IPR023214">
    <property type="entry name" value="HAD_sf"/>
</dbReference>
<dbReference type="SFLD" id="SFLDS00003">
    <property type="entry name" value="Haloacid_Dehalogenase"/>
    <property type="match status" value="1"/>
</dbReference>
<dbReference type="NCBIfam" id="TIGR01509">
    <property type="entry name" value="HAD-SF-IA-v3"/>
    <property type="match status" value="1"/>
</dbReference>
<reference evidence="1" key="1">
    <citation type="submission" date="2020-10" db="EMBL/GenBank/DDBJ databases">
        <title>Microbiome of the Black Sea water column analyzed by genome centric metagenomics.</title>
        <authorList>
            <person name="Cabello-Yeves P.J."/>
            <person name="Callieri C."/>
            <person name="Picazo A."/>
            <person name="Mehrshad M."/>
            <person name="Haro-Moreno J.M."/>
            <person name="Roda-Garcia J."/>
            <person name="Dzembekova N."/>
            <person name="Slabakova V."/>
            <person name="Slabakova N."/>
            <person name="Moncheva S."/>
            <person name="Rodriguez-Valera F."/>
        </authorList>
    </citation>
    <scope>NUCLEOTIDE SEQUENCE</scope>
    <source>
        <strain evidence="1">BS307-5m-G5</strain>
    </source>
</reference>
<dbReference type="Gene3D" id="3.40.50.1000">
    <property type="entry name" value="HAD superfamily/HAD-like"/>
    <property type="match status" value="1"/>
</dbReference>
<organism evidence="1 2">
    <name type="scientific">PS1 clade bacterium</name>
    <dbReference type="NCBI Taxonomy" id="2175152"/>
    <lineage>
        <taxon>Bacteria</taxon>
        <taxon>Pseudomonadati</taxon>
        <taxon>Pseudomonadota</taxon>
        <taxon>Alphaproteobacteria</taxon>
        <taxon>PS1 clade</taxon>
    </lineage>
</organism>
<sequence>MQRFEAIKGWVFDLDNTLYPASQNLFAQIDKRMTAFIGEALEVEREEAYRLQKQFLGEYGTTLAGLMNKHGMPPGPFLDFVHDIDVSVLDPDPHLDEALAALPGKKFIFTNGTVGHAERVMGRLGVAHHFEDIFDIVAGDYLPKPNPEIYPAMLERFQLAPQSTAFFEDMARNLTPAHALGMTTVLVADSGEDTLEAMNMPAEYRDIEEDHIHHKTDNLAAFLKQLAAIF</sequence>
<evidence type="ECO:0000313" key="1">
    <source>
        <dbReference type="EMBL" id="MBL6761956.1"/>
    </source>
</evidence>
<dbReference type="Gene3D" id="1.10.150.450">
    <property type="match status" value="1"/>
</dbReference>
<evidence type="ECO:0000313" key="2">
    <source>
        <dbReference type="Proteomes" id="UP000785783"/>
    </source>
</evidence>
<proteinExistence type="predicted"/>
<dbReference type="PANTHER" id="PTHR12725:SF117">
    <property type="entry name" value="HALOACID DEHALOGENASE-LIKE HYDROLASE"/>
    <property type="match status" value="1"/>
</dbReference>
<gene>
    <name evidence="1" type="ORF">ISQ19_04585</name>
</gene>
<dbReference type="AlphaFoldDB" id="A0A937HFQ0"/>